<comment type="subunit">
    <text evidence="9 10">Homodimer.</text>
</comment>
<keyword evidence="5 9" id="KW-0312">Gluconeogenesis</keyword>
<dbReference type="PROSITE" id="PS00171">
    <property type="entry name" value="TIM_1"/>
    <property type="match status" value="1"/>
</dbReference>
<dbReference type="FunFam" id="3.20.20.70:FF:000016">
    <property type="entry name" value="Triosephosphate isomerase"/>
    <property type="match status" value="1"/>
</dbReference>
<comment type="function">
    <text evidence="9">Involved in the gluconeogenesis. Catalyzes stereospecifically the conversion of dihydroxyacetone phosphate (DHAP) to D-glyceraldehyde-3-phosphate (G3P).</text>
</comment>
<protein>
    <recommendedName>
        <fullName evidence="4 9">Triosephosphate isomerase</fullName>
        <shortName evidence="9">TIM</shortName>
        <shortName evidence="9">TPI</shortName>
        <ecNumber evidence="3 9">5.3.1.1</ecNumber>
    </recommendedName>
    <alternativeName>
        <fullName evidence="9">Triose-phosphate isomerase</fullName>
    </alternativeName>
</protein>
<dbReference type="Pfam" id="PF00121">
    <property type="entry name" value="TIM"/>
    <property type="match status" value="1"/>
</dbReference>
<comment type="pathway">
    <text evidence="1 9 10">Carbohydrate degradation; glycolysis; D-glyceraldehyde 3-phosphate from glycerone phosphate: step 1/1.</text>
</comment>
<evidence type="ECO:0000256" key="4">
    <source>
        <dbReference type="ARBA" id="ARBA00019397"/>
    </source>
</evidence>
<keyword evidence="8 9" id="KW-0413">Isomerase</keyword>
<dbReference type="InterPro" id="IPR022896">
    <property type="entry name" value="TrioseP_Isoase_bac/euk"/>
</dbReference>
<feature type="active site" description="Proton acceptor" evidence="9">
    <location>
        <position position="166"/>
    </location>
</feature>
<feature type="binding site" evidence="9">
    <location>
        <position position="212"/>
    </location>
    <ligand>
        <name>substrate</name>
    </ligand>
</feature>
<dbReference type="PANTHER" id="PTHR21139:SF42">
    <property type="entry name" value="TRIOSEPHOSPHATE ISOMERASE"/>
    <property type="match status" value="1"/>
</dbReference>
<dbReference type="EC" id="5.3.1.1" evidence="3 9"/>
<evidence type="ECO:0000256" key="3">
    <source>
        <dbReference type="ARBA" id="ARBA00011940"/>
    </source>
</evidence>
<comment type="caution">
    <text evidence="11">The sequence shown here is derived from an EMBL/GenBank/DDBJ whole genome shotgun (WGS) entry which is preliminary data.</text>
</comment>
<keyword evidence="7 9" id="KW-0324">Glycolysis</keyword>
<accession>A0A7W1XV58</accession>
<dbReference type="NCBIfam" id="TIGR00419">
    <property type="entry name" value="tim"/>
    <property type="match status" value="1"/>
</dbReference>
<dbReference type="AlphaFoldDB" id="A0A7W1XV58"/>
<feature type="binding site" evidence="9">
    <location>
        <begin position="9"/>
        <end position="11"/>
    </location>
    <ligand>
        <name>substrate</name>
    </ligand>
</feature>
<evidence type="ECO:0000256" key="10">
    <source>
        <dbReference type="RuleBase" id="RU363013"/>
    </source>
</evidence>
<evidence type="ECO:0000256" key="9">
    <source>
        <dbReference type="HAMAP-Rule" id="MF_00147"/>
    </source>
</evidence>
<proteinExistence type="inferred from homology"/>
<evidence type="ECO:0000256" key="1">
    <source>
        <dbReference type="ARBA" id="ARBA00004680"/>
    </source>
</evidence>
<dbReference type="UniPathway" id="UPA00109">
    <property type="reaction ID" value="UER00189"/>
</dbReference>
<evidence type="ECO:0000256" key="2">
    <source>
        <dbReference type="ARBA" id="ARBA00007422"/>
    </source>
</evidence>
<comment type="similarity">
    <text evidence="2 9 10">Belongs to the triosephosphate isomerase family.</text>
</comment>
<evidence type="ECO:0000313" key="11">
    <source>
        <dbReference type="EMBL" id="MBA4603882.1"/>
    </source>
</evidence>
<dbReference type="GO" id="GO:0005829">
    <property type="term" value="C:cytosol"/>
    <property type="evidence" value="ECO:0007669"/>
    <property type="project" value="TreeGrafter"/>
</dbReference>
<gene>
    <name evidence="9" type="primary">tpiA</name>
    <name evidence="11" type="ORF">H2C83_16575</name>
</gene>
<feature type="binding site" evidence="9">
    <location>
        <position position="172"/>
    </location>
    <ligand>
        <name>substrate</name>
    </ligand>
</feature>
<organism evidence="11 12">
    <name type="scientific">Thermoactinomyces mirandus</name>
    <dbReference type="NCBI Taxonomy" id="2756294"/>
    <lineage>
        <taxon>Bacteria</taxon>
        <taxon>Bacillati</taxon>
        <taxon>Bacillota</taxon>
        <taxon>Bacilli</taxon>
        <taxon>Bacillales</taxon>
        <taxon>Thermoactinomycetaceae</taxon>
        <taxon>Thermoactinomyces</taxon>
    </lineage>
</organism>
<evidence type="ECO:0000256" key="7">
    <source>
        <dbReference type="ARBA" id="ARBA00023152"/>
    </source>
</evidence>
<dbReference type="UniPathway" id="UPA00138"/>
<dbReference type="PROSITE" id="PS51440">
    <property type="entry name" value="TIM_2"/>
    <property type="match status" value="1"/>
</dbReference>
<dbReference type="GO" id="GO:0046166">
    <property type="term" value="P:glyceraldehyde-3-phosphate biosynthetic process"/>
    <property type="evidence" value="ECO:0007669"/>
    <property type="project" value="TreeGrafter"/>
</dbReference>
<evidence type="ECO:0000256" key="8">
    <source>
        <dbReference type="ARBA" id="ARBA00023235"/>
    </source>
</evidence>
<dbReference type="InterPro" id="IPR013785">
    <property type="entry name" value="Aldolase_TIM"/>
</dbReference>
<keyword evidence="12" id="KW-1185">Reference proteome</keyword>
<reference evidence="11 12" key="1">
    <citation type="submission" date="2020-07" db="EMBL/GenBank/DDBJ databases">
        <title>Thermoactinomyces phylogeny.</title>
        <authorList>
            <person name="Dunlap C."/>
        </authorList>
    </citation>
    <scope>NUCLEOTIDE SEQUENCE [LARGE SCALE GENOMIC DNA]</scope>
    <source>
        <strain evidence="11 12">AMNI-1</strain>
    </source>
</reference>
<feature type="binding site" evidence="9">
    <location>
        <begin position="233"/>
        <end position="234"/>
    </location>
    <ligand>
        <name>substrate</name>
    </ligand>
</feature>
<dbReference type="Gene3D" id="3.20.20.70">
    <property type="entry name" value="Aldolase class I"/>
    <property type="match status" value="1"/>
</dbReference>
<dbReference type="GO" id="GO:0006096">
    <property type="term" value="P:glycolytic process"/>
    <property type="evidence" value="ECO:0007669"/>
    <property type="project" value="UniProtKB-UniRule"/>
</dbReference>
<dbReference type="HAMAP" id="MF_00147_B">
    <property type="entry name" value="TIM_B"/>
    <property type="match status" value="1"/>
</dbReference>
<dbReference type="GO" id="GO:0004807">
    <property type="term" value="F:triose-phosphate isomerase activity"/>
    <property type="evidence" value="ECO:0007669"/>
    <property type="project" value="UniProtKB-UniRule"/>
</dbReference>
<dbReference type="Proteomes" id="UP000538292">
    <property type="component" value="Unassembled WGS sequence"/>
</dbReference>
<dbReference type="SUPFAM" id="SSF51351">
    <property type="entry name" value="Triosephosphate isomerase (TIM)"/>
    <property type="match status" value="1"/>
</dbReference>
<dbReference type="RefSeq" id="WP_181742352.1">
    <property type="nucleotide sequence ID" value="NZ_JACEOL010000077.1"/>
</dbReference>
<evidence type="ECO:0000256" key="6">
    <source>
        <dbReference type="ARBA" id="ARBA00022490"/>
    </source>
</evidence>
<dbReference type="GO" id="GO:0019563">
    <property type="term" value="P:glycerol catabolic process"/>
    <property type="evidence" value="ECO:0007669"/>
    <property type="project" value="TreeGrafter"/>
</dbReference>
<sequence>MRKPVIAGNWKMHKTVSNALGFVKELKEIQLPSDVETVLCAPFLALPAMVEETRETGIGIGAQNAHYEEQGAFTGEISMPMLQEVGVSYVIIGHSERRTYYNETDESVNKKTKAAHAHGFTPIVCVGEVLEEREKGQTGEVVTSQVKAAFQGLSSQEMKKTIIAYEPVWAIGTGKASTAQDAEEVCSLIRKTVAGLFDQSVADEVRIQYGGSVKPENIASFMEQPDIDGALVGGASLKPDSFAALVKAASAGGNS</sequence>
<keyword evidence="6 9" id="KW-0963">Cytoplasm</keyword>
<evidence type="ECO:0000256" key="5">
    <source>
        <dbReference type="ARBA" id="ARBA00022432"/>
    </source>
</evidence>
<feature type="active site" description="Electrophile" evidence="9">
    <location>
        <position position="94"/>
    </location>
</feature>
<dbReference type="InterPro" id="IPR035990">
    <property type="entry name" value="TIM_sf"/>
</dbReference>
<dbReference type="InterPro" id="IPR000652">
    <property type="entry name" value="Triosephosphate_isomerase"/>
</dbReference>
<dbReference type="GO" id="GO:0006094">
    <property type="term" value="P:gluconeogenesis"/>
    <property type="evidence" value="ECO:0007669"/>
    <property type="project" value="UniProtKB-UniRule"/>
</dbReference>
<dbReference type="EMBL" id="JACEOL010000077">
    <property type="protein sequence ID" value="MBA4603882.1"/>
    <property type="molecule type" value="Genomic_DNA"/>
</dbReference>
<comment type="subcellular location">
    <subcellularLocation>
        <location evidence="9 10">Cytoplasm</location>
    </subcellularLocation>
</comment>
<name>A0A7W1XV58_9BACL</name>
<dbReference type="CDD" id="cd00311">
    <property type="entry name" value="TIM"/>
    <property type="match status" value="1"/>
</dbReference>
<dbReference type="InterPro" id="IPR020861">
    <property type="entry name" value="Triosephosphate_isomerase_AS"/>
</dbReference>
<comment type="catalytic activity">
    <reaction evidence="9 10">
        <text>D-glyceraldehyde 3-phosphate = dihydroxyacetone phosphate</text>
        <dbReference type="Rhea" id="RHEA:18585"/>
        <dbReference type="ChEBI" id="CHEBI:57642"/>
        <dbReference type="ChEBI" id="CHEBI:59776"/>
        <dbReference type="EC" id="5.3.1.1"/>
    </reaction>
</comment>
<dbReference type="PANTHER" id="PTHR21139">
    <property type="entry name" value="TRIOSEPHOSPHATE ISOMERASE"/>
    <property type="match status" value="1"/>
</dbReference>
<comment type="pathway">
    <text evidence="9 10">Carbohydrate biosynthesis; gluconeogenesis.</text>
</comment>
<evidence type="ECO:0000313" key="12">
    <source>
        <dbReference type="Proteomes" id="UP000538292"/>
    </source>
</evidence>